<evidence type="ECO:0000313" key="7">
    <source>
        <dbReference type="EMBL" id="CAD9108265.1"/>
    </source>
</evidence>
<name>A0A7S1PXV7_NEODS</name>
<dbReference type="InterPro" id="IPR011032">
    <property type="entry name" value="GroES-like_sf"/>
</dbReference>
<accession>A0A7S1PXV7</accession>
<dbReference type="GO" id="GO:0008270">
    <property type="term" value="F:zinc ion binding"/>
    <property type="evidence" value="ECO:0007669"/>
    <property type="project" value="InterPro"/>
</dbReference>
<feature type="domain" description="Enoyl reductase (ER)" evidence="6">
    <location>
        <begin position="21"/>
        <end position="335"/>
    </location>
</feature>
<dbReference type="SUPFAM" id="SSF50129">
    <property type="entry name" value="GroES-like"/>
    <property type="match status" value="1"/>
</dbReference>
<dbReference type="SMART" id="SM00829">
    <property type="entry name" value="PKS_ER"/>
    <property type="match status" value="1"/>
</dbReference>
<dbReference type="InterPro" id="IPR002328">
    <property type="entry name" value="ADH_Zn_CS"/>
</dbReference>
<dbReference type="Gene3D" id="3.90.180.10">
    <property type="entry name" value="Medium-chain alcohol dehydrogenases, catalytic domain"/>
    <property type="match status" value="1"/>
</dbReference>
<dbReference type="InterPro" id="IPR029752">
    <property type="entry name" value="D-isomer_DH_CS1"/>
</dbReference>
<evidence type="ECO:0000256" key="4">
    <source>
        <dbReference type="ARBA" id="ARBA00023002"/>
    </source>
</evidence>
<dbReference type="EMBL" id="HBGF01016492">
    <property type="protein sequence ID" value="CAD9108265.1"/>
    <property type="molecule type" value="Transcribed_RNA"/>
</dbReference>
<evidence type="ECO:0000256" key="5">
    <source>
        <dbReference type="RuleBase" id="RU361277"/>
    </source>
</evidence>
<dbReference type="InterPro" id="IPR047109">
    <property type="entry name" value="CAD-like"/>
</dbReference>
<dbReference type="FunFam" id="3.40.50.720:FF:000022">
    <property type="entry name" value="Cinnamyl alcohol dehydrogenase"/>
    <property type="match status" value="1"/>
</dbReference>
<dbReference type="PANTHER" id="PTHR42683">
    <property type="entry name" value="ALDEHYDE REDUCTASE"/>
    <property type="match status" value="1"/>
</dbReference>
<dbReference type="InterPro" id="IPR013154">
    <property type="entry name" value="ADH-like_N"/>
</dbReference>
<dbReference type="GO" id="GO:0016616">
    <property type="term" value="F:oxidoreductase activity, acting on the CH-OH group of donors, NAD or NADP as acceptor"/>
    <property type="evidence" value="ECO:0007669"/>
    <property type="project" value="InterPro"/>
</dbReference>
<evidence type="ECO:0000256" key="1">
    <source>
        <dbReference type="ARBA" id="ARBA00001947"/>
    </source>
</evidence>
<organism evidence="7">
    <name type="scientific">Neobodo designis</name>
    <name type="common">Flagellated protozoan</name>
    <name type="synonym">Bodo designis</name>
    <dbReference type="NCBI Taxonomy" id="312471"/>
    <lineage>
        <taxon>Eukaryota</taxon>
        <taxon>Discoba</taxon>
        <taxon>Euglenozoa</taxon>
        <taxon>Kinetoplastea</taxon>
        <taxon>Metakinetoplastina</taxon>
        <taxon>Neobodonida</taxon>
        <taxon>Neobodo</taxon>
    </lineage>
</organism>
<proteinExistence type="inferred from homology"/>
<dbReference type="InterPro" id="IPR013149">
    <property type="entry name" value="ADH-like_C"/>
</dbReference>
<keyword evidence="2 5" id="KW-0479">Metal-binding</keyword>
<dbReference type="CDD" id="cd05283">
    <property type="entry name" value="CAD1"/>
    <property type="match status" value="1"/>
</dbReference>
<comment type="similarity">
    <text evidence="5">Belongs to the zinc-containing alcohol dehydrogenase family.</text>
</comment>
<dbReference type="AlphaFoldDB" id="A0A7S1PXV7"/>
<sequence>MASSKITVMAAAEAGAPFEKKTIDVPEALGADEVELTVESCGICHSDVSMWKNNWGMTQYPFVGGHEIFGTVSAVGSGVKSIKVGQKAGIGWHAGYCGECKQCGSGDQNLCGNAQGTIVERHGGWADKVRASAKAVVAVPEGYEGDHVGPLFCGGVTVFTPILEYAKPEMHVGVIGIGGLGSMAVQLLSKWGCHVTAFTSSEAKKKSAVELGAHAVVSSTDNVELSKAAGTLDMIISTVNVTLNWDAVINTLAPRGRLHLVGATLEPIPVAAFGIMMQQRTISGSPVGSPQTIATLLEFAKRHDIRPPVHKTFKFDDVNDALAELEKNPQGRVVLKW</sequence>
<dbReference type="SUPFAM" id="SSF51735">
    <property type="entry name" value="NAD(P)-binding Rossmann-fold domains"/>
    <property type="match status" value="1"/>
</dbReference>
<dbReference type="InterPro" id="IPR020843">
    <property type="entry name" value="ER"/>
</dbReference>
<dbReference type="PROSITE" id="PS00059">
    <property type="entry name" value="ADH_ZINC"/>
    <property type="match status" value="1"/>
</dbReference>
<dbReference type="Pfam" id="PF08240">
    <property type="entry name" value="ADH_N"/>
    <property type="match status" value="1"/>
</dbReference>
<protein>
    <recommendedName>
        <fullName evidence="6">Enoyl reductase (ER) domain-containing protein</fullName>
    </recommendedName>
</protein>
<evidence type="ECO:0000256" key="2">
    <source>
        <dbReference type="ARBA" id="ARBA00022723"/>
    </source>
</evidence>
<gene>
    <name evidence="7" type="ORF">NDES1114_LOCUS10840</name>
</gene>
<dbReference type="Pfam" id="PF00107">
    <property type="entry name" value="ADH_zinc_N"/>
    <property type="match status" value="1"/>
</dbReference>
<evidence type="ECO:0000256" key="3">
    <source>
        <dbReference type="ARBA" id="ARBA00022833"/>
    </source>
</evidence>
<evidence type="ECO:0000259" key="6">
    <source>
        <dbReference type="SMART" id="SM00829"/>
    </source>
</evidence>
<comment type="cofactor">
    <cofactor evidence="1 5">
        <name>Zn(2+)</name>
        <dbReference type="ChEBI" id="CHEBI:29105"/>
    </cofactor>
</comment>
<dbReference type="Gene3D" id="3.40.50.720">
    <property type="entry name" value="NAD(P)-binding Rossmann-like Domain"/>
    <property type="match status" value="1"/>
</dbReference>
<reference evidence="7" key="1">
    <citation type="submission" date="2021-01" db="EMBL/GenBank/DDBJ databases">
        <authorList>
            <person name="Corre E."/>
            <person name="Pelletier E."/>
            <person name="Niang G."/>
            <person name="Scheremetjew M."/>
            <person name="Finn R."/>
            <person name="Kale V."/>
            <person name="Holt S."/>
            <person name="Cochrane G."/>
            <person name="Meng A."/>
            <person name="Brown T."/>
            <person name="Cohen L."/>
        </authorList>
    </citation>
    <scope>NUCLEOTIDE SEQUENCE</scope>
    <source>
        <strain evidence="7">CCAP 1951/1</strain>
    </source>
</reference>
<keyword evidence="4" id="KW-0560">Oxidoreductase</keyword>
<keyword evidence="3 5" id="KW-0862">Zinc</keyword>
<dbReference type="PROSITE" id="PS00065">
    <property type="entry name" value="D_2_HYDROXYACID_DH_1"/>
    <property type="match status" value="1"/>
</dbReference>
<dbReference type="InterPro" id="IPR036291">
    <property type="entry name" value="NAD(P)-bd_dom_sf"/>
</dbReference>